<keyword evidence="3" id="KW-0808">Transferase</keyword>
<comment type="caution">
    <text evidence="3">The sequence shown here is derived from an EMBL/GenBank/DDBJ whole genome shotgun (WGS) entry which is preliminary data.</text>
</comment>
<dbReference type="AlphaFoldDB" id="A0A368ELI3"/>
<evidence type="ECO:0000313" key="3">
    <source>
        <dbReference type="EMBL" id="RCL85699.1"/>
    </source>
</evidence>
<accession>A0A368ELI3</accession>
<reference evidence="3 4" key="1">
    <citation type="journal article" date="2018" name="Microbiome">
        <title>Fine metagenomic profile of the Mediterranean stratified and mixed water columns revealed by assembly and recruitment.</title>
        <authorList>
            <person name="Haro-Moreno J.M."/>
            <person name="Lopez-Perez M."/>
            <person name="De La Torre J.R."/>
            <person name="Picazo A."/>
            <person name="Camacho A."/>
            <person name="Rodriguez-Valera F."/>
        </authorList>
    </citation>
    <scope>NUCLEOTIDE SEQUENCE [LARGE SCALE GENOMIC DNA]</scope>
    <source>
        <strain evidence="3">MED-G50</strain>
    </source>
</reference>
<dbReference type="EMBL" id="QOQK01000001">
    <property type="protein sequence ID" value="RCL85699.1"/>
    <property type="molecule type" value="Genomic_DNA"/>
</dbReference>
<feature type="domain" description="Glycosyl transferase family 1" evidence="1">
    <location>
        <begin position="177"/>
        <end position="309"/>
    </location>
</feature>
<dbReference type="Pfam" id="PF13439">
    <property type="entry name" value="Glyco_transf_4"/>
    <property type="match status" value="1"/>
</dbReference>
<dbReference type="Pfam" id="PF00534">
    <property type="entry name" value="Glycos_transf_1"/>
    <property type="match status" value="1"/>
</dbReference>
<sequence length="356" mass="39793">MKILIITDAWFPQVNGVVRTLFKTRECLIAAGHEVNMVTPEPFFSVPLPSYPEIRIAPFANSAVRQKIKEYAPDALHIATEGPLGLAARRYAVKIDMPFTTAYHTRFPEYVKARTGIPLSVSYAFLRWFHKKSERVMVPTPAVVEALKDWHIGNPVLWPRGVDLDLFSPGKASFPSKSNPVFLSVGRVAVEKNLDAFLSLDLKGEKWVVGDGPDLQPLKKKYPNVTFFGMKSMEELPDYYRSADVFVFPSKTDTFGLVMLEAMGCGLPVAAYPVDGPIDVLGNTKSAVMDSDLKKACESALHISKKSARKYAENFSWQTATEIFASHLVTRKKNQTETDQEKSRENLLDFKVSAKV</sequence>
<dbReference type="InterPro" id="IPR050194">
    <property type="entry name" value="Glycosyltransferase_grp1"/>
</dbReference>
<dbReference type="SUPFAM" id="SSF53756">
    <property type="entry name" value="UDP-Glycosyltransferase/glycogen phosphorylase"/>
    <property type="match status" value="1"/>
</dbReference>
<proteinExistence type="predicted"/>
<name>A0A368ELI3_9PROT</name>
<dbReference type="CDD" id="cd03814">
    <property type="entry name" value="GT4-like"/>
    <property type="match status" value="1"/>
</dbReference>
<dbReference type="InterPro" id="IPR028098">
    <property type="entry name" value="Glyco_trans_4-like_N"/>
</dbReference>
<evidence type="ECO:0000313" key="4">
    <source>
        <dbReference type="Proteomes" id="UP000252289"/>
    </source>
</evidence>
<dbReference type="PANTHER" id="PTHR45947">
    <property type="entry name" value="SULFOQUINOVOSYL TRANSFERASE SQD2"/>
    <property type="match status" value="1"/>
</dbReference>
<organism evidence="3 4">
    <name type="scientific">PS1 clade bacterium</name>
    <dbReference type="NCBI Taxonomy" id="2175152"/>
    <lineage>
        <taxon>Bacteria</taxon>
        <taxon>Pseudomonadati</taxon>
        <taxon>Pseudomonadota</taxon>
        <taxon>Alphaproteobacteria</taxon>
        <taxon>PS1 clade</taxon>
    </lineage>
</organism>
<dbReference type="InterPro" id="IPR001296">
    <property type="entry name" value="Glyco_trans_1"/>
</dbReference>
<dbReference type="PANTHER" id="PTHR45947:SF3">
    <property type="entry name" value="SULFOQUINOVOSYL TRANSFERASE SQD2"/>
    <property type="match status" value="1"/>
</dbReference>
<gene>
    <name evidence="3" type="ORF">DBW64_00485</name>
</gene>
<feature type="domain" description="Glycosyltransferase subfamily 4-like N-terminal" evidence="2">
    <location>
        <begin position="14"/>
        <end position="165"/>
    </location>
</feature>
<evidence type="ECO:0000259" key="2">
    <source>
        <dbReference type="Pfam" id="PF13439"/>
    </source>
</evidence>
<dbReference type="Gene3D" id="3.40.50.2000">
    <property type="entry name" value="Glycogen Phosphorylase B"/>
    <property type="match status" value="2"/>
</dbReference>
<protein>
    <submittedName>
        <fullName evidence="3">Glycosyltransferase family 1 protein</fullName>
    </submittedName>
</protein>
<evidence type="ECO:0000259" key="1">
    <source>
        <dbReference type="Pfam" id="PF00534"/>
    </source>
</evidence>
<dbReference type="GO" id="GO:0016757">
    <property type="term" value="F:glycosyltransferase activity"/>
    <property type="evidence" value="ECO:0007669"/>
    <property type="project" value="InterPro"/>
</dbReference>
<dbReference type="Proteomes" id="UP000252289">
    <property type="component" value="Unassembled WGS sequence"/>
</dbReference>